<dbReference type="PATRIC" id="fig|633147.7.peg.59"/>
<dbReference type="GO" id="GO:0009164">
    <property type="term" value="P:nucleoside catabolic process"/>
    <property type="evidence" value="ECO:0007669"/>
    <property type="project" value="InterPro"/>
</dbReference>
<dbReference type="GO" id="GO:0005829">
    <property type="term" value="C:cytosol"/>
    <property type="evidence" value="ECO:0007669"/>
    <property type="project" value="TreeGrafter"/>
</dbReference>
<dbReference type="InterPro" id="IPR010049">
    <property type="entry name" value="MTA_SAH_Nsdase"/>
</dbReference>
<evidence type="ECO:0000313" key="8">
    <source>
        <dbReference type="Proteomes" id="UP000000333"/>
    </source>
</evidence>
<dbReference type="GeneID" id="78512854"/>
<accession>E1QWR1</accession>
<evidence type="ECO:0000259" key="6">
    <source>
        <dbReference type="Pfam" id="PF01048"/>
    </source>
</evidence>
<dbReference type="Pfam" id="PF01048">
    <property type="entry name" value="PNP_UDP_1"/>
    <property type="match status" value="1"/>
</dbReference>
<dbReference type="PANTHER" id="PTHR46832">
    <property type="entry name" value="5'-METHYLTHIOADENOSINE/S-ADENOSYLHOMOCYSTEINE NUCLEOSIDASE"/>
    <property type="match status" value="1"/>
</dbReference>
<gene>
    <name evidence="7" type="ordered locus">Olsu_1463</name>
</gene>
<dbReference type="RefSeq" id="WP_013252316.1">
    <property type="nucleotide sequence ID" value="NC_014363.1"/>
</dbReference>
<protein>
    <recommendedName>
        <fullName evidence="2">adenosylhomocysteine nucleosidase</fullName>
        <ecNumber evidence="2">3.2.2.9</ecNumber>
    </recommendedName>
</protein>
<dbReference type="InterPro" id="IPR000845">
    <property type="entry name" value="Nucleoside_phosphorylase_d"/>
</dbReference>
<keyword evidence="8" id="KW-1185">Reference proteome</keyword>
<sequence length="231" mass="24061">MKIGIIGAMDVEVARLKDRLEDLSVSVVAGSTFCEGAIGGTPAVIVKCGVGKVDAAVCVQVLVDLFGVEAVVNTGVAGSLDNRLDIGDVLVSADAVHHDVDVTNLGYAPGEVPGLGTTYFPADERLRKAAVDAVAAVAPEIACVEGRVASGDQFVRSQGEKRRIRDTFGASCAEMEGASIAQAAWMNHVPFVVVRAISDKADGSSQMEYPTFEAAAAEHCAKIVEYMVAHL</sequence>
<dbReference type="OrthoDB" id="44283at2"/>
<proteinExistence type="predicted"/>
<dbReference type="GO" id="GO:0019509">
    <property type="term" value="P:L-methionine salvage from methylthioadenosine"/>
    <property type="evidence" value="ECO:0007669"/>
    <property type="project" value="UniProtKB-UniPathway"/>
</dbReference>
<dbReference type="EC" id="3.2.2.9" evidence="2"/>
<keyword evidence="5" id="KW-0486">Methionine biosynthesis</keyword>
<dbReference type="Gene3D" id="3.40.50.1580">
    <property type="entry name" value="Nucleoside phosphorylase domain"/>
    <property type="match status" value="1"/>
</dbReference>
<keyword evidence="4 7" id="KW-0378">Hydrolase</keyword>
<dbReference type="EMBL" id="CP002106">
    <property type="protein sequence ID" value="ADK68564.1"/>
    <property type="molecule type" value="Genomic_DNA"/>
</dbReference>
<keyword evidence="3" id="KW-0028">Amino-acid biosynthesis</keyword>
<dbReference type="NCBIfam" id="TIGR01704">
    <property type="entry name" value="MTA_SAH-Nsdase"/>
    <property type="match status" value="1"/>
</dbReference>
<evidence type="ECO:0000256" key="2">
    <source>
        <dbReference type="ARBA" id="ARBA00011974"/>
    </source>
</evidence>
<dbReference type="HOGENOM" id="CLU_031248_2_2_11"/>
<comment type="pathway">
    <text evidence="1">Amino-acid biosynthesis; L-methionine biosynthesis via salvage pathway; S-methyl-5-thio-alpha-D-ribose 1-phosphate from S-methyl-5'-thioadenosine (hydrolase route): step 1/2.</text>
</comment>
<reference evidence="7 8" key="1">
    <citation type="journal article" date="2010" name="Stand. Genomic Sci.">
        <title>Complete genome sequence of Olsenella uli type strain (VPI D76D-27C).</title>
        <authorList>
            <person name="Goker M."/>
            <person name="Held B."/>
            <person name="Lucas S."/>
            <person name="Nolan M."/>
            <person name="Yasawong M."/>
            <person name="Glavina Del Rio T."/>
            <person name="Tice H."/>
            <person name="Cheng J.F."/>
            <person name="Bruce D."/>
            <person name="Detter J.C."/>
            <person name="Tapia R."/>
            <person name="Han C."/>
            <person name="Goodwin L."/>
            <person name="Pitluck S."/>
            <person name="Liolios K."/>
            <person name="Ivanova N."/>
            <person name="Mavromatis K."/>
            <person name="Mikhailova N."/>
            <person name="Pati A."/>
            <person name="Chen A."/>
            <person name="Palaniappan K."/>
            <person name="Land M."/>
            <person name="Hauser L."/>
            <person name="Chang Y.J."/>
            <person name="Jeffries C.D."/>
            <person name="Rohde M."/>
            <person name="Sikorski J."/>
            <person name="Pukall R."/>
            <person name="Woyke T."/>
            <person name="Bristow J."/>
            <person name="Eisen J.A."/>
            <person name="Markowitz V."/>
            <person name="Hugenholtz P."/>
            <person name="Kyrpides N.C."/>
            <person name="Klenk H.P."/>
            <person name="Lapidus A."/>
        </authorList>
    </citation>
    <scope>NUCLEOTIDE SEQUENCE [LARGE SCALE GENOMIC DNA]</scope>
    <source>
        <strain evidence="8">ATCC 49627 / DSM 7084 / CIP 109912 / JCM 12494 / NCIMB 702895 / VPI D76D-27C</strain>
    </source>
</reference>
<dbReference type="SUPFAM" id="SSF53167">
    <property type="entry name" value="Purine and uridine phosphorylases"/>
    <property type="match status" value="1"/>
</dbReference>
<dbReference type="NCBIfam" id="NF004079">
    <property type="entry name" value="PRK05584.1"/>
    <property type="match status" value="1"/>
</dbReference>
<dbReference type="UniPathway" id="UPA00904">
    <property type="reaction ID" value="UER00871"/>
</dbReference>
<evidence type="ECO:0000256" key="4">
    <source>
        <dbReference type="ARBA" id="ARBA00022801"/>
    </source>
</evidence>
<name>E1QWR1_OLSUV</name>
<dbReference type="STRING" id="633147.Olsu_1463"/>
<dbReference type="GO" id="GO:0019284">
    <property type="term" value="P:L-methionine salvage from S-adenosylmethionine"/>
    <property type="evidence" value="ECO:0007669"/>
    <property type="project" value="TreeGrafter"/>
</dbReference>
<evidence type="ECO:0000256" key="5">
    <source>
        <dbReference type="ARBA" id="ARBA00023167"/>
    </source>
</evidence>
<dbReference type="KEGG" id="ols:Olsu_1463"/>
<dbReference type="PANTHER" id="PTHR46832:SF1">
    <property type="entry name" value="5'-METHYLTHIOADENOSINE_S-ADENOSYLHOMOCYSTEINE NUCLEOSIDASE"/>
    <property type="match status" value="1"/>
</dbReference>
<feature type="domain" description="Nucleoside phosphorylase" evidence="6">
    <location>
        <begin position="2"/>
        <end position="228"/>
    </location>
</feature>
<dbReference type="InterPro" id="IPR035994">
    <property type="entry name" value="Nucleoside_phosphorylase_sf"/>
</dbReference>
<dbReference type="CDD" id="cd09008">
    <property type="entry name" value="MTAN"/>
    <property type="match status" value="1"/>
</dbReference>
<dbReference type="AlphaFoldDB" id="E1QWR1"/>
<dbReference type="Proteomes" id="UP000000333">
    <property type="component" value="Chromosome"/>
</dbReference>
<dbReference type="GO" id="GO:0008782">
    <property type="term" value="F:adenosylhomocysteine nucleosidase activity"/>
    <property type="evidence" value="ECO:0007669"/>
    <property type="project" value="UniProtKB-EC"/>
</dbReference>
<organism evidence="7 8">
    <name type="scientific">Olsenella uli (strain ATCC 49627 / DSM 7084 / CCUG 31166 / CIP 109912 / JCM 12494 / LMG 11480 / NCIMB 702895 / VPI D76D-27C)</name>
    <name type="common">Lactobacillus uli</name>
    <dbReference type="NCBI Taxonomy" id="633147"/>
    <lineage>
        <taxon>Bacteria</taxon>
        <taxon>Bacillati</taxon>
        <taxon>Actinomycetota</taxon>
        <taxon>Coriobacteriia</taxon>
        <taxon>Coriobacteriales</taxon>
        <taxon>Atopobiaceae</taxon>
        <taxon>Olsenella</taxon>
    </lineage>
</organism>
<evidence type="ECO:0000256" key="3">
    <source>
        <dbReference type="ARBA" id="ARBA00022605"/>
    </source>
</evidence>
<evidence type="ECO:0000256" key="1">
    <source>
        <dbReference type="ARBA" id="ARBA00004945"/>
    </source>
</evidence>
<keyword evidence="7" id="KW-0326">Glycosidase</keyword>
<dbReference type="GO" id="GO:0008930">
    <property type="term" value="F:methylthioadenosine nucleosidase activity"/>
    <property type="evidence" value="ECO:0007669"/>
    <property type="project" value="InterPro"/>
</dbReference>
<evidence type="ECO:0000313" key="7">
    <source>
        <dbReference type="EMBL" id="ADK68564.1"/>
    </source>
</evidence>
<dbReference type="eggNOG" id="COG0775">
    <property type="taxonomic scope" value="Bacteria"/>
</dbReference>